<keyword evidence="1" id="KW-0472">Membrane</keyword>
<protein>
    <submittedName>
        <fullName evidence="3">VanZ family protein</fullName>
    </submittedName>
</protein>
<evidence type="ECO:0000259" key="2">
    <source>
        <dbReference type="Pfam" id="PF04892"/>
    </source>
</evidence>
<gene>
    <name evidence="3" type="ORF">H0486_14865</name>
</gene>
<comment type="caution">
    <text evidence="3">The sequence shown here is derived from an EMBL/GenBank/DDBJ whole genome shotgun (WGS) entry which is preliminary data.</text>
</comment>
<dbReference type="RefSeq" id="WP_228353753.1">
    <property type="nucleotide sequence ID" value="NZ_JACEGA010000001.1"/>
</dbReference>
<feature type="transmembrane region" description="Helical" evidence="1">
    <location>
        <begin position="96"/>
        <end position="116"/>
    </location>
</feature>
<keyword evidence="1" id="KW-1133">Transmembrane helix</keyword>
<organism evidence="3 4">
    <name type="scientific">Variimorphobacter saccharofermentans</name>
    <dbReference type="NCBI Taxonomy" id="2755051"/>
    <lineage>
        <taxon>Bacteria</taxon>
        <taxon>Bacillati</taxon>
        <taxon>Bacillota</taxon>
        <taxon>Clostridia</taxon>
        <taxon>Lachnospirales</taxon>
        <taxon>Lachnospiraceae</taxon>
        <taxon>Variimorphobacter</taxon>
    </lineage>
</organism>
<feature type="domain" description="VanZ-like" evidence="2">
    <location>
        <begin position="17"/>
        <end position="144"/>
    </location>
</feature>
<evidence type="ECO:0000313" key="4">
    <source>
        <dbReference type="Proteomes" id="UP000574276"/>
    </source>
</evidence>
<dbReference type="Pfam" id="PF04892">
    <property type="entry name" value="VanZ"/>
    <property type="match status" value="1"/>
</dbReference>
<feature type="transmembrane region" description="Helical" evidence="1">
    <location>
        <begin position="12"/>
        <end position="30"/>
    </location>
</feature>
<reference evidence="3 4" key="1">
    <citation type="submission" date="2020-07" db="EMBL/GenBank/DDBJ databases">
        <title>Characterization and genome sequencing of isolate MD1, a novel member within the family Lachnospiraceae.</title>
        <authorList>
            <person name="Rettenmaier R."/>
            <person name="Di Bello L."/>
            <person name="Zinser C."/>
            <person name="Scheitz K."/>
            <person name="Liebl W."/>
            <person name="Zverlov V."/>
        </authorList>
    </citation>
    <scope>NUCLEOTIDE SEQUENCE [LARGE SCALE GENOMIC DNA]</scope>
    <source>
        <strain evidence="3 4">MD1</strain>
    </source>
</reference>
<accession>A0A839K528</accession>
<sequence>MKVQAKNSWRRAGWLLFYLYIIMLAYFLFFSEHYGRDYILEDYRYNLEFLKEIKRFIRYRELLGLETFIVNIMGNILAFAPFGFLLPLLNTKYRHFFYIMFLSLLFSLTVELMQLFLKVGIFDVDDLLLNTIGGVLGYLFFAICNAVINGIGRKKKKKRRS</sequence>
<dbReference type="PANTHER" id="PTHR36834">
    <property type="entry name" value="MEMBRANE PROTEIN-RELATED"/>
    <property type="match status" value="1"/>
</dbReference>
<dbReference type="InterPro" id="IPR006976">
    <property type="entry name" value="VanZ-like"/>
</dbReference>
<proteinExistence type="predicted"/>
<feature type="transmembrane region" description="Helical" evidence="1">
    <location>
        <begin position="128"/>
        <end position="151"/>
    </location>
</feature>
<keyword evidence="1" id="KW-0812">Transmembrane</keyword>
<dbReference type="AlphaFoldDB" id="A0A839K528"/>
<dbReference type="Proteomes" id="UP000574276">
    <property type="component" value="Unassembled WGS sequence"/>
</dbReference>
<dbReference type="PANTHER" id="PTHR36834:SF1">
    <property type="entry name" value="INTEGRAL MEMBRANE PROTEIN"/>
    <property type="match status" value="1"/>
</dbReference>
<feature type="transmembrane region" description="Helical" evidence="1">
    <location>
        <begin position="68"/>
        <end position="89"/>
    </location>
</feature>
<name>A0A839K528_9FIRM</name>
<evidence type="ECO:0000256" key="1">
    <source>
        <dbReference type="SAM" id="Phobius"/>
    </source>
</evidence>
<dbReference type="EMBL" id="JACEGA010000001">
    <property type="protein sequence ID" value="MBB2184159.1"/>
    <property type="molecule type" value="Genomic_DNA"/>
</dbReference>
<dbReference type="InterPro" id="IPR053150">
    <property type="entry name" value="Teicoplanin_resist-assoc"/>
</dbReference>
<keyword evidence="4" id="KW-1185">Reference proteome</keyword>
<evidence type="ECO:0000313" key="3">
    <source>
        <dbReference type="EMBL" id="MBB2184159.1"/>
    </source>
</evidence>